<organism evidence="3 4">
    <name type="scientific">Arsukibacterium ikkense</name>
    <dbReference type="NCBI Taxonomy" id="336831"/>
    <lineage>
        <taxon>Bacteria</taxon>
        <taxon>Pseudomonadati</taxon>
        <taxon>Pseudomonadota</taxon>
        <taxon>Gammaproteobacteria</taxon>
        <taxon>Chromatiales</taxon>
        <taxon>Chromatiaceae</taxon>
        <taxon>Arsukibacterium</taxon>
    </lineage>
</organism>
<dbReference type="Proteomes" id="UP000034228">
    <property type="component" value="Unassembled WGS sequence"/>
</dbReference>
<dbReference type="EMBL" id="LAHO01000020">
    <property type="protein sequence ID" value="KKO44088.1"/>
    <property type="molecule type" value="Genomic_DNA"/>
</dbReference>
<evidence type="ECO:0000256" key="2">
    <source>
        <dbReference type="SAM" id="SignalP"/>
    </source>
</evidence>
<feature type="coiled-coil region" evidence="1">
    <location>
        <begin position="573"/>
        <end position="607"/>
    </location>
</feature>
<keyword evidence="2" id="KW-0732">Signal</keyword>
<comment type="caution">
    <text evidence="3">The sequence shown here is derived from an EMBL/GenBank/DDBJ whole genome shotgun (WGS) entry which is preliminary data.</text>
</comment>
<dbReference type="PATRIC" id="fig|336831.14.peg.332"/>
<feature type="chain" id="PRO_5005644272" evidence="2">
    <location>
        <begin position="31"/>
        <end position="624"/>
    </location>
</feature>
<feature type="signal peptide" evidence="2">
    <location>
        <begin position="1"/>
        <end position="30"/>
    </location>
</feature>
<evidence type="ECO:0000313" key="3">
    <source>
        <dbReference type="EMBL" id="KKO44088.1"/>
    </source>
</evidence>
<dbReference type="AlphaFoldDB" id="A0A0M2V4J7"/>
<protein>
    <submittedName>
        <fullName evidence="3">Uncharacterized protein</fullName>
    </submittedName>
</protein>
<name>A0A0M2V4J7_9GAMM</name>
<keyword evidence="4" id="KW-1185">Reference proteome</keyword>
<sequence>MVWQLTKPLSAGLAALSALAVLALAPQATAEPLLRSEKQYRLAAWHFYQDDYYQALLQLALAPEPVAKTRLLQAGLLMQLDMPAATAALLQTLLADKTLSGQLPRQLRNVALLQFSRYLFEQQRSEQARHYLQQLTGPLETLSGQAELLNQLLNWPALAHADPQIFSRLAGQAELPYVVINHILALRQQQQPEQALQLLARLSGQLQTEVQPGFWMQLFRWRSGPQTSAASSEQQALADYLQLLQAGLLVDQLQWASAQQVLSEFASNSVLTLPAMLLYRDVLSENRQIPSLLAVLQQLIARYPYAPASWLAAHQLGVQFERALAQKDALAAYRWADHYYQQQLVANNDHAGELQLEQLAEPAGLSGWQQYQLRQQASLYQLNRQLNAMQQLQQLHLQRVSRLTHLTEVVQTKLAQQQQLLAAALPDLTSKQQQLQQQVAQLDLALADAASQPLVQWLWLDSSEQDFAGSQRMLSSALQRLALLASGGQEVSLAETRLARLQGLLQWHYQQNSAQRHWQLNTLRQQLAEQLSLSNGALQRLAALDGQTERLLVQQQQLAELAATEQQFSGAVAQQQQLLLAQLNHGLQQLRQTEREQLADLRRLNTQAIARVMEQLLLTSQEAQ</sequence>
<keyword evidence="1" id="KW-0175">Coiled coil</keyword>
<dbReference type="OrthoDB" id="5760405at2"/>
<accession>A0A0M2V4J7</accession>
<evidence type="ECO:0000256" key="1">
    <source>
        <dbReference type="SAM" id="Coils"/>
    </source>
</evidence>
<reference evidence="3 4" key="1">
    <citation type="submission" date="2015-03" db="EMBL/GenBank/DDBJ databases">
        <title>Draft genome sequences of two protease-producing strains of Arsukibacterium isolated from two cold and alkaline environments.</title>
        <authorList>
            <person name="Lylloff J.E."/>
            <person name="Skov L.B."/>
            <person name="Jepsen M."/>
            <person name="Hallin P.F."/>
            <person name="Sorensen S.J."/>
            <person name="Stougaard P."/>
            <person name="Glaring M.A."/>
        </authorList>
    </citation>
    <scope>NUCLEOTIDE SEQUENCE [LARGE SCALE GENOMIC DNA]</scope>
    <source>
        <strain evidence="3 4">GCM72</strain>
    </source>
</reference>
<dbReference type="STRING" id="336831.WG68_17380"/>
<dbReference type="RefSeq" id="WP_046558992.1">
    <property type="nucleotide sequence ID" value="NZ_LAHO01000020.1"/>
</dbReference>
<proteinExistence type="predicted"/>
<gene>
    <name evidence="3" type="ORF">WG68_17380</name>
</gene>
<evidence type="ECO:0000313" key="4">
    <source>
        <dbReference type="Proteomes" id="UP000034228"/>
    </source>
</evidence>